<dbReference type="SUPFAM" id="SSF55785">
    <property type="entry name" value="PYP-like sensor domain (PAS domain)"/>
    <property type="match status" value="2"/>
</dbReference>
<name>A0A1I1MG62_9BACT</name>
<dbReference type="PANTHER" id="PTHR45339:SF1">
    <property type="entry name" value="HYBRID SIGNAL TRANSDUCTION HISTIDINE KINASE J"/>
    <property type="match status" value="1"/>
</dbReference>
<dbReference type="PROSITE" id="PS50113">
    <property type="entry name" value="PAC"/>
    <property type="match status" value="1"/>
</dbReference>
<dbReference type="GO" id="GO:0000155">
    <property type="term" value="F:phosphorelay sensor kinase activity"/>
    <property type="evidence" value="ECO:0007669"/>
    <property type="project" value="InterPro"/>
</dbReference>
<dbReference type="EMBL" id="FOLE01000010">
    <property type="protein sequence ID" value="SFC82068.1"/>
    <property type="molecule type" value="Genomic_DNA"/>
</dbReference>
<dbReference type="Gene3D" id="3.30.450.20">
    <property type="entry name" value="PAS domain"/>
    <property type="match status" value="2"/>
</dbReference>
<dbReference type="Pfam" id="PF13188">
    <property type="entry name" value="PAS_8"/>
    <property type="match status" value="1"/>
</dbReference>
<dbReference type="PRINTS" id="PR00344">
    <property type="entry name" value="BCTRLSENSOR"/>
</dbReference>
<dbReference type="RefSeq" id="WP_091515129.1">
    <property type="nucleotide sequence ID" value="NZ_FOLE01000010.1"/>
</dbReference>
<feature type="domain" description="Histidine kinase" evidence="13">
    <location>
        <begin position="373"/>
        <end position="596"/>
    </location>
</feature>
<dbReference type="STRING" id="927664.SAMN05421780_11091"/>
<feature type="domain" description="PAC" evidence="15">
    <location>
        <begin position="181"/>
        <end position="233"/>
    </location>
</feature>
<dbReference type="AlphaFoldDB" id="A0A1I1MG62"/>
<proteinExistence type="predicted"/>
<dbReference type="InterPro" id="IPR036641">
    <property type="entry name" value="HPT_dom_sf"/>
</dbReference>
<dbReference type="InterPro" id="IPR011006">
    <property type="entry name" value="CheY-like_superfamily"/>
</dbReference>
<dbReference type="CDD" id="cd16922">
    <property type="entry name" value="HATPase_EvgS-ArcB-TorS-like"/>
    <property type="match status" value="1"/>
</dbReference>
<dbReference type="InterPro" id="IPR001789">
    <property type="entry name" value="Sig_transdc_resp-reg_receiver"/>
</dbReference>
<evidence type="ECO:0000256" key="10">
    <source>
        <dbReference type="ARBA" id="ARBA00023012"/>
    </source>
</evidence>
<dbReference type="CDD" id="cd00082">
    <property type="entry name" value="HisKA"/>
    <property type="match status" value="1"/>
</dbReference>
<dbReference type="Proteomes" id="UP000199514">
    <property type="component" value="Unassembled WGS sequence"/>
</dbReference>
<keyword evidence="7" id="KW-0547">Nucleotide-binding</keyword>
<organism evidence="16 17">
    <name type="scientific">Flexibacter flexilis DSM 6793</name>
    <dbReference type="NCBI Taxonomy" id="927664"/>
    <lineage>
        <taxon>Bacteria</taxon>
        <taxon>Pseudomonadati</taxon>
        <taxon>Bacteroidota</taxon>
        <taxon>Cytophagia</taxon>
        <taxon>Cytophagales</taxon>
        <taxon>Flexibacteraceae</taxon>
        <taxon>Flexibacter</taxon>
    </lineage>
</organism>
<comment type="catalytic activity">
    <reaction evidence="1">
        <text>ATP + protein L-histidine = ADP + protein N-phospho-L-histidine.</text>
        <dbReference type="EC" id="2.7.13.3"/>
    </reaction>
</comment>
<dbReference type="InterPro" id="IPR003661">
    <property type="entry name" value="HisK_dim/P_dom"/>
</dbReference>
<dbReference type="SUPFAM" id="SSF47226">
    <property type="entry name" value="Histidine-containing phosphotransfer domain, HPT domain"/>
    <property type="match status" value="1"/>
</dbReference>
<dbReference type="SMART" id="SM00448">
    <property type="entry name" value="REC"/>
    <property type="match status" value="1"/>
</dbReference>
<keyword evidence="8" id="KW-0067">ATP-binding</keyword>
<keyword evidence="9" id="KW-1133">Transmembrane helix</keyword>
<feature type="modified residue" description="4-aspartylphosphate" evidence="12">
    <location>
        <position position="671"/>
    </location>
</feature>
<dbReference type="InterPro" id="IPR000700">
    <property type="entry name" value="PAS-assoc_C"/>
</dbReference>
<dbReference type="InterPro" id="IPR036097">
    <property type="entry name" value="HisK_dim/P_sf"/>
</dbReference>
<evidence type="ECO:0000256" key="4">
    <source>
        <dbReference type="ARBA" id="ARBA00022475"/>
    </source>
</evidence>
<feature type="domain" description="Response regulatory" evidence="14">
    <location>
        <begin position="622"/>
        <end position="739"/>
    </location>
</feature>
<dbReference type="InterPro" id="IPR004358">
    <property type="entry name" value="Sig_transdc_His_kin-like_C"/>
</dbReference>
<evidence type="ECO:0000259" key="13">
    <source>
        <dbReference type="PROSITE" id="PS50109"/>
    </source>
</evidence>
<dbReference type="Gene3D" id="1.10.287.130">
    <property type="match status" value="1"/>
</dbReference>
<dbReference type="OrthoDB" id="9811889at2"/>
<evidence type="ECO:0000313" key="16">
    <source>
        <dbReference type="EMBL" id="SFC82068.1"/>
    </source>
</evidence>
<dbReference type="SMART" id="SM00387">
    <property type="entry name" value="HATPase_c"/>
    <property type="match status" value="1"/>
</dbReference>
<dbReference type="InterPro" id="IPR036890">
    <property type="entry name" value="HATPase_C_sf"/>
</dbReference>
<gene>
    <name evidence="16" type="ORF">SAMN05421780_11091</name>
</gene>
<dbReference type="FunFam" id="3.30.565.10:FF:000010">
    <property type="entry name" value="Sensor histidine kinase RcsC"/>
    <property type="match status" value="1"/>
</dbReference>
<dbReference type="PROSITE" id="PS50109">
    <property type="entry name" value="HIS_KIN"/>
    <property type="match status" value="1"/>
</dbReference>
<dbReference type="Gene3D" id="3.40.50.2300">
    <property type="match status" value="1"/>
</dbReference>
<dbReference type="NCBIfam" id="TIGR00229">
    <property type="entry name" value="sensory_box"/>
    <property type="match status" value="1"/>
</dbReference>
<dbReference type="Pfam" id="PF00512">
    <property type="entry name" value="HisKA"/>
    <property type="match status" value="1"/>
</dbReference>
<dbReference type="SUPFAM" id="SSF47384">
    <property type="entry name" value="Homodimeric domain of signal transducing histidine kinase"/>
    <property type="match status" value="1"/>
</dbReference>
<dbReference type="InterPro" id="IPR003594">
    <property type="entry name" value="HATPase_dom"/>
</dbReference>
<evidence type="ECO:0000256" key="2">
    <source>
        <dbReference type="ARBA" id="ARBA00004651"/>
    </source>
</evidence>
<dbReference type="InterPro" id="IPR035965">
    <property type="entry name" value="PAS-like_dom_sf"/>
</dbReference>
<keyword evidence="10" id="KW-0902">Two-component regulatory system</keyword>
<evidence type="ECO:0000256" key="11">
    <source>
        <dbReference type="ARBA" id="ARBA00023136"/>
    </source>
</evidence>
<comment type="subcellular location">
    <subcellularLocation>
        <location evidence="2">Cell membrane</location>
        <topology evidence="2">Multi-pass membrane protein</topology>
    </subcellularLocation>
</comment>
<evidence type="ECO:0000313" key="17">
    <source>
        <dbReference type="Proteomes" id="UP000199514"/>
    </source>
</evidence>
<evidence type="ECO:0000256" key="6">
    <source>
        <dbReference type="ARBA" id="ARBA00022692"/>
    </source>
</evidence>
<keyword evidence="17" id="KW-1185">Reference proteome</keyword>
<dbReference type="GO" id="GO:0005886">
    <property type="term" value="C:plasma membrane"/>
    <property type="evidence" value="ECO:0007669"/>
    <property type="project" value="UniProtKB-SubCell"/>
</dbReference>
<evidence type="ECO:0000256" key="7">
    <source>
        <dbReference type="ARBA" id="ARBA00022741"/>
    </source>
</evidence>
<dbReference type="SUPFAM" id="SSF55874">
    <property type="entry name" value="ATPase domain of HSP90 chaperone/DNA topoisomerase II/histidine kinase"/>
    <property type="match status" value="1"/>
</dbReference>
<evidence type="ECO:0000256" key="3">
    <source>
        <dbReference type="ARBA" id="ARBA00012438"/>
    </source>
</evidence>
<sequence>MVKEHTDHLERWQKQLTLVENKAFIFPQKEEEAIISLDATNVTSHINPKSSFGRAFYWSDTNNNEAFRHNPYKFKNTVRRKKRLRILLNTKEVQNNFNFSKTKYSEITNTYKSIFDNTAQGQIIIKPDMSIEAINDMALETIDKYFNLKLKKKDDLGAFRHHKGYNILATWFDDALNGNITQKELRLDLSQSKRVWIKLRVAPVYNRVKQICAIHLIGSDITTRKESERRLEENEAKLKAIFESSSDALIIVGDGLKMILDCNQRATKMFEKNIKGMSISVLSSEFCLKKNQKEIEKVLNESDVFLQELEYETASGRKFWGSTAVSTISIGHNKFKLVRIIDITERKQMEADLLAAKEKALALSQIKDQFLASVSHEIRTPLNGVVGAINLLDSNHALNPEQYTRTVKTLRFSAQHLLTLINDILDFNKIESNKVTLDTHNFNFNSLVREIAQTFTFRAQEKNIVLFTSFDTNIPKNLLGDSLRIVQIISNLLNNAIKFTPHGNVRICTRMQAETKENVCIKVEVADTGIGIASQNLDKIFDVFTQAENNTSRRFGGTGLGLAIVKRLLNLMGSDISVTSKEGEGSVFSFDIILPKSNSNSISDNNIFHNNKTSFAPLSEVRLLVAEDNEINRYVICNFLNEWSVQYDIAINGEEVLDWLDKGTYDMVLMDLQMPVMDGIETTKRIRDNSAISSTLPIIALTAATLPNTTDYLHENGIDDYLAKPFDAHQLYNLIYKWIKRKTTTTTNTTTTMPSEIKDIKIDFNKMLFACKGNLEEESKCLDMYLHYFEELSSNFERAVRANDTSKLSNWTHNIRPIMAIAGIDDANICVDLLKKSRGLAAEPTFNEAEFSQLHLQFKQLCGILLEQLYKRKQQTE</sequence>
<keyword evidence="6" id="KW-0812">Transmembrane</keyword>
<dbReference type="CDD" id="cd00130">
    <property type="entry name" value="PAS"/>
    <property type="match status" value="1"/>
</dbReference>
<keyword evidence="4" id="KW-1003">Cell membrane</keyword>
<dbReference type="EC" id="2.7.13.3" evidence="3"/>
<dbReference type="PANTHER" id="PTHR45339">
    <property type="entry name" value="HYBRID SIGNAL TRANSDUCTION HISTIDINE KINASE J"/>
    <property type="match status" value="1"/>
</dbReference>
<evidence type="ECO:0000259" key="15">
    <source>
        <dbReference type="PROSITE" id="PS50113"/>
    </source>
</evidence>
<dbReference type="InterPro" id="IPR000014">
    <property type="entry name" value="PAS"/>
</dbReference>
<reference evidence="16 17" key="1">
    <citation type="submission" date="2016-10" db="EMBL/GenBank/DDBJ databases">
        <authorList>
            <person name="de Groot N.N."/>
        </authorList>
    </citation>
    <scope>NUCLEOTIDE SEQUENCE [LARGE SCALE GENOMIC DNA]</scope>
    <source>
        <strain evidence="16 17">DSM 6793</strain>
    </source>
</reference>
<dbReference type="Pfam" id="PF00072">
    <property type="entry name" value="Response_reg"/>
    <property type="match status" value="1"/>
</dbReference>
<evidence type="ECO:0000256" key="9">
    <source>
        <dbReference type="ARBA" id="ARBA00022989"/>
    </source>
</evidence>
<evidence type="ECO:0000256" key="8">
    <source>
        <dbReference type="ARBA" id="ARBA00022840"/>
    </source>
</evidence>
<protein>
    <recommendedName>
        <fullName evidence="3">histidine kinase</fullName>
        <ecNumber evidence="3">2.7.13.3</ecNumber>
    </recommendedName>
</protein>
<keyword evidence="5 12" id="KW-0597">Phosphoprotein</keyword>
<dbReference type="InterPro" id="IPR005467">
    <property type="entry name" value="His_kinase_dom"/>
</dbReference>
<evidence type="ECO:0000256" key="5">
    <source>
        <dbReference type="ARBA" id="ARBA00022553"/>
    </source>
</evidence>
<keyword evidence="11" id="KW-0472">Membrane</keyword>
<evidence type="ECO:0000256" key="1">
    <source>
        <dbReference type="ARBA" id="ARBA00000085"/>
    </source>
</evidence>
<dbReference type="SUPFAM" id="SSF52172">
    <property type="entry name" value="CheY-like"/>
    <property type="match status" value="1"/>
</dbReference>
<dbReference type="PROSITE" id="PS50110">
    <property type="entry name" value="RESPONSE_REGULATORY"/>
    <property type="match status" value="1"/>
</dbReference>
<evidence type="ECO:0000256" key="12">
    <source>
        <dbReference type="PROSITE-ProRule" id="PRU00169"/>
    </source>
</evidence>
<dbReference type="CDD" id="cd17546">
    <property type="entry name" value="REC_hyHK_CKI1_RcsC-like"/>
    <property type="match status" value="1"/>
</dbReference>
<dbReference type="SMART" id="SM00388">
    <property type="entry name" value="HisKA"/>
    <property type="match status" value="1"/>
</dbReference>
<dbReference type="GO" id="GO:0005524">
    <property type="term" value="F:ATP binding"/>
    <property type="evidence" value="ECO:0007669"/>
    <property type="project" value="UniProtKB-KW"/>
</dbReference>
<dbReference type="Pfam" id="PF02518">
    <property type="entry name" value="HATPase_c"/>
    <property type="match status" value="1"/>
</dbReference>
<accession>A0A1I1MG62</accession>
<evidence type="ECO:0000259" key="14">
    <source>
        <dbReference type="PROSITE" id="PS50110"/>
    </source>
</evidence>
<dbReference type="Gene3D" id="3.30.565.10">
    <property type="entry name" value="Histidine kinase-like ATPase, C-terminal domain"/>
    <property type="match status" value="1"/>
</dbReference>